<accession>A0A060QHC0</accession>
<gene>
    <name evidence="1" type="ORF">ASAP_2514</name>
</gene>
<reference evidence="1 2" key="1">
    <citation type="journal article" date="2014" name="Genome Biol. Evol.">
        <title>Acetic acid bacteria genomes reveal functional traits for adaptation to life in insect guts.</title>
        <authorList>
            <person name="Chouaia B."/>
            <person name="Gaiarsa S."/>
            <person name="Crotti E."/>
            <person name="Comandatore F."/>
            <person name="Degli Esposti M."/>
            <person name="Ricci I."/>
            <person name="Alma A."/>
            <person name="Favia G."/>
            <person name="Bandi C."/>
            <person name="Daffonchio D."/>
        </authorList>
    </citation>
    <scope>NUCLEOTIDE SEQUENCE [LARGE SCALE GENOMIC DNA]</scope>
    <source>
        <strain evidence="1 2">SF2.1</strain>
    </source>
</reference>
<comment type="caution">
    <text evidence="1">The sequence shown here is derived from an EMBL/GenBank/DDBJ whole genome shotgun (WGS) entry which is preliminary data.</text>
</comment>
<evidence type="ECO:0000313" key="1">
    <source>
        <dbReference type="EMBL" id="CDG40559.1"/>
    </source>
</evidence>
<organism evidence="1 2">
    <name type="scientific">Asaia bogorensis</name>
    <dbReference type="NCBI Taxonomy" id="91915"/>
    <lineage>
        <taxon>Bacteria</taxon>
        <taxon>Pseudomonadati</taxon>
        <taxon>Pseudomonadota</taxon>
        <taxon>Alphaproteobacteria</taxon>
        <taxon>Acetobacterales</taxon>
        <taxon>Acetobacteraceae</taxon>
        <taxon>Asaia</taxon>
    </lineage>
</organism>
<evidence type="ECO:0000313" key="2">
    <source>
        <dbReference type="Proteomes" id="UP000027583"/>
    </source>
</evidence>
<dbReference type="Proteomes" id="UP000027583">
    <property type="component" value="Unassembled WGS sequence"/>
</dbReference>
<name>A0A060QHC0_9PROT</name>
<protein>
    <submittedName>
        <fullName evidence="1">Uncharacterized protein</fullName>
    </submittedName>
</protein>
<reference evidence="1 2" key="2">
    <citation type="journal article" date="2014" name="PLoS ONE">
        <title>Evolution of mitochondria reconstructed from the energy metabolism of living bacteria.</title>
        <authorList>
            <person name="Degli Esposti M."/>
            <person name="Chouaia B."/>
            <person name="Comandatore F."/>
            <person name="Crotti E."/>
            <person name="Sassera D."/>
            <person name="Lievens P.M."/>
            <person name="Daffonchio D."/>
            <person name="Bandi C."/>
        </authorList>
    </citation>
    <scope>NUCLEOTIDE SEQUENCE [LARGE SCALE GENOMIC DNA]</scope>
    <source>
        <strain evidence="1 2">SF2.1</strain>
    </source>
</reference>
<dbReference type="EMBL" id="CBLX010000020">
    <property type="protein sequence ID" value="CDG40559.1"/>
    <property type="molecule type" value="Genomic_DNA"/>
</dbReference>
<proteinExistence type="predicted"/>
<sequence>MGSEVAFVYLLNSTPVVRNQHLPIKNVPSIAAMAAENRRNTSVWDWSAWSSLADPGATQPRYVAGAAW</sequence>
<dbReference type="AlphaFoldDB" id="A0A060QHC0"/>